<reference evidence="1 2" key="1">
    <citation type="submission" date="2020-10" db="EMBL/GenBank/DDBJ databases">
        <title>Sequencing the genomes of 1000 actinobacteria strains.</title>
        <authorList>
            <person name="Klenk H.-P."/>
        </authorList>
    </citation>
    <scope>NUCLEOTIDE SEQUENCE [LARGE SCALE GENOMIC DNA]</scope>
    <source>
        <strain evidence="1 2">DSM 43173</strain>
    </source>
</reference>
<evidence type="ECO:0000313" key="2">
    <source>
        <dbReference type="Proteomes" id="UP000633509"/>
    </source>
</evidence>
<evidence type="ECO:0000313" key="1">
    <source>
        <dbReference type="EMBL" id="MBE1592174.1"/>
    </source>
</evidence>
<name>A0ABR9MGX4_9ACTN</name>
<dbReference type="RefSeq" id="WP_192791760.1">
    <property type="nucleotide sequence ID" value="NZ_JADBEK010000001.1"/>
</dbReference>
<dbReference type="EMBL" id="JADBEK010000001">
    <property type="protein sequence ID" value="MBE1592174.1"/>
    <property type="molecule type" value="Genomic_DNA"/>
</dbReference>
<comment type="caution">
    <text evidence="1">The sequence shown here is derived from an EMBL/GenBank/DDBJ whole genome shotgun (WGS) entry which is preliminary data.</text>
</comment>
<organism evidence="1 2">
    <name type="scientific">Nonomuraea angiospora</name>
    <dbReference type="NCBI Taxonomy" id="46172"/>
    <lineage>
        <taxon>Bacteria</taxon>
        <taxon>Bacillati</taxon>
        <taxon>Actinomycetota</taxon>
        <taxon>Actinomycetes</taxon>
        <taxon>Streptosporangiales</taxon>
        <taxon>Streptosporangiaceae</taxon>
        <taxon>Nonomuraea</taxon>
    </lineage>
</organism>
<dbReference type="Proteomes" id="UP000633509">
    <property type="component" value="Unassembled WGS sequence"/>
</dbReference>
<accession>A0ABR9MGX4</accession>
<gene>
    <name evidence="1" type="ORF">H4W80_010432</name>
</gene>
<keyword evidence="2" id="KW-1185">Reference proteome</keyword>
<protein>
    <submittedName>
        <fullName evidence="1">Uncharacterized protein</fullName>
    </submittedName>
</protein>
<sequence length="85" mass="9060">MACPYRPQIAAGAPGRLRALVEHERERIEELLGHPGGDEDLVERARRHLGGDPRVEAGGPVLAMVSATAAMAWVPAVRPSGAISW</sequence>
<proteinExistence type="predicted"/>